<accession>A0A7S9HEK5</accession>
<sequence>MAPEVPSETRSEEDHDIDFGQHDTTGTPPWETEQVTNEEAQNTEVATPGTAPTTDTGNTVGTTPAPEGEATPSTETLSGLPTDIDEQIENTRIESQRLENTADSLRTDLNSPAKLDELGLKEAGLSGKSLSELRGKEKAQFVAGKKAAKQAILDRLSEIREEQGRLEDDRKALEGRNEDTDTVQELFDNDTFGVMNKFFRPSNNKTLIRSVPGLLARLKRAPSIVLAHVPGVTKLDGNQTKAVRHFTQFAENFGTSLQSVLPDVAATVKADRFDPKWNMVLGLTQDGKFTEAAKSAMAASAYSWLANDARGTLFSDEKLVGKFLGVKSDDVPGQVHAIMAEQGLPRTMMVRSLGRNALRALGIKLDDTKGNYSHIDKLEIEVGQTILAAMARDGMVELHEHPMAPIVEASTTGVQESLEARNAKVILSSYQTVLPTHNPEVDLFSDERLTGVAREIEVVNEDSDHIIEKLFDTATRDREPSFKPITKLPAMMKGTFKKIPAKVKAMIEKNQAAPFSLSVATDEIFSVMGDSEIETIFGIVPEETYRDMPIAKRERVVAKNNSIRNEIENYKKFRKKMRTADTPFYLGMEVWNYGRFGYTNSMINPQTSKVHRGLVGPKAWNTKTTTANTPELRMFMVAVAQGLGIDIDKQTNDLSIAQLTEKLGLDAEFQLKGDRTNPFLDAAYSIRELREGLDPQSTEGKQARAAITKAVKLGGEKGHTLRALTNLSSFVTAAEQALPDAPVEFDSDLWIEMDGVTNGVVIGSIIFGNGDVRDMKQNLAPGGLYFDGRRSLGADKERGTLDYYQRQAATWESALSDMVKKVLLNPNSSQAKRLDAAMRRMFGQTIFNSQSTVSIVRSMAKDPLMQNVYGAGKGGLAAKLTDSLLTQVDDTLDKIINDPKTTDAQKVAAFDKLHADLITLSGTRRPVFMVKGTHNVVSIREARINRKARTKISKLIQKEFAEPMFDAIDAEFAEFKENRSIYNDNMINLNEVFVSILDRKAERRLAQMIEAGELEPGAELPKAELVALIDTLQDIMPSVSYMPSDGVDNNLQAAKFVRRTNTQNHVTKTMVEGGLNIAVHSSNGDVKRKTVRQMSQPFNEEGFSTDMGVGAPIQNIHSTDASMAFEVLNNFSVVNVHDGFPVGFKDYLKMGATVNKKFMEVFDLNPYRDVDRQMGNAKDLLKAMVSDGDITQAEYTALVDTMFDKQATYASGKAKRDYTDYMYLTNLNGSRTEVNQELKATLEYSTQYNAEGAGYETEVGKANREKRKADRESGKTVTKPVVQTATSPKAPENQEDNVERAEEMKQKGILPHFTKGNQLKPKGQIDTNSFGYHFQKALQSRPHIKGAVDAAIAASGAKGATVSLLKQIVQHIPEGLRITITVPTDDPASIAEMEPVQGKHNPNTDIITLKGVEFKYDGVNPETLTHELIHAVSAKLVDLVQSGDVTDPTAVKAVEEMSALLDEVKVKAKQKGVKLNAHGLSNVKEFIAWGMTNKDFIEGLKQIRVKSRNNNSLLDAFTKFAKVLTKFFHKGKLPPNTHALRQLIELSSVIIQENTKLEARAPKYSEVNYQRIERLSPDQVIEELAQRNSGQDPAHTAHLQHIQRNLVNAVAGPNGVELQLAEEAIGDEMDQYLNHLAQGTTPLVSTIQNVFSVSHEEAFVAEQMEATFAANLLEPGFIKNELMATWEAAKAVLTPESFLPDPALANDPVEMSKAQAKYDYLFDVGSLNQGGVEYSSIAGRYIDNRTSNFLARFAVATTTVKSVRDVLASVERPAEVTKEEGLLSKISTGLGTLLGRADEVVNGDTRMTGKVLRDHDTLLERMASTSLKGKRKLTNLEEMEQRTRSAVNATVSNAIRAAVTNNGAIERGMYSQNSFIAGTSSIAYLLGANRVGEFIDLLRRMKRSHKEKRPGFLTEAVNEIRGETANNEKLLELLRYTNRDVEQERRFVKQTMVDLVNESMSQKLKTHEQTALNKSLLKTDVSSLFERGYSMDAIDHMLRDPQALQAKITALETSLGEFTHDEAYIAHSRALAYYMVTGNSTSRLLSKNAHNIARMFGHPNIKVKSRDAVAAEAIIDELTTLNALKYTPQGNKEVALEVMRREAESDRENGVEFLLKQAKALRDESLSDNFDGDVTQMTKGFMPEVTNPNITLDWAQEGSPEARDLEAKGYRKVQYVARDELLDQSPGMMLYAIEDGGMARRITGVASFTSTVAKGTNFMDSAMMAGTPIDYSARKKTLNGMIGSARKDALATMDRNFDPEAVVEQGPKMIPVYHNDGTVKDFRYEMSEALRESVLQKQYHVGESLGILAGSIVDKVNTKARNRDLIDALHEQHSNDPNRQTTEYLTIGPNSTNPDMMEYWDLLPDDSKQYALSKFGGHGIKVQRDLLHLAFGYRKASIFDGWIRNPKVRNALQGVIKTGLENVPGIGNRFAPHVANSLRKGGRGVEEVVKMIKDNFVVKNMFTTVTNIVSNFMFLLSSDVPLRQAFSGTVRGWREANQYNNYRTQELRIERKLKIVPPTSAKYRALQAEANKFKTLMASSPVHDLMQAGLFQTIVEDIDTSVDPYSFKSKMTRKIEDTLQNKRMGPANKLGKFLFVTQDTQLYKWMNQPIQMSDFAARFAQYEFLTQQSDKPLSKKEALKRVSGNFINYDVPTSPGLQWLNDLGLMMFTKYALRVQRPIFDLFMEKPASMLASVLLTGTFGIPTPFEASFLSQNLLDKLTNPVSSGLDAWDEPLPFNALLHTIGIK</sequence>
<feature type="compositionally biased region" description="Polar residues" evidence="1">
    <location>
        <begin position="22"/>
        <end position="45"/>
    </location>
</feature>
<feature type="region of interest" description="Disordered" evidence="1">
    <location>
        <begin position="1257"/>
        <end position="1296"/>
    </location>
</feature>
<proteinExistence type="predicted"/>
<dbReference type="KEGG" id="smaa:IT774_07715"/>
<dbReference type="RefSeq" id="WP_195812054.1">
    <property type="nucleotide sequence ID" value="NZ_CP064795.1"/>
</dbReference>
<feature type="compositionally biased region" description="Low complexity" evidence="1">
    <location>
        <begin position="46"/>
        <end position="65"/>
    </location>
</feature>
<dbReference type="Proteomes" id="UP000595095">
    <property type="component" value="Chromosome"/>
</dbReference>
<feature type="compositionally biased region" description="Basic and acidic residues" evidence="1">
    <location>
        <begin position="1258"/>
        <end position="1274"/>
    </location>
</feature>
<dbReference type="EMBL" id="CP064795">
    <property type="protein sequence ID" value="QPG06982.1"/>
    <property type="molecule type" value="Genomic_DNA"/>
</dbReference>
<name>A0A7S9HEK5_9ALTE</name>
<feature type="domain" description="Bacteriophage N4 RNA polymerase helical" evidence="2">
    <location>
        <begin position="815"/>
        <end position="904"/>
    </location>
</feature>
<organism evidence="3 4">
    <name type="scientific">Salinimonas marina</name>
    <dbReference type="NCBI Taxonomy" id="2785918"/>
    <lineage>
        <taxon>Bacteria</taxon>
        <taxon>Pseudomonadati</taxon>
        <taxon>Pseudomonadota</taxon>
        <taxon>Gammaproteobacteria</taxon>
        <taxon>Alteromonadales</taxon>
        <taxon>Alteromonadaceae</taxon>
        <taxon>Alteromonas/Salinimonas group</taxon>
        <taxon>Salinimonas</taxon>
    </lineage>
</organism>
<evidence type="ECO:0000313" key="4">
    <source>
        <dbReference type="Proteomes" id="UP000595095"/>
    </source>
</evidence>
<feature type="region of interest" description="Disordered" evidence="1">
    <location>
        <begin position="1"/>
        <end position="82"/>
    </location>
</feature>
<reference evidence="3 4" key="1">
    <citation type="submission" date="2020-11" db="EMBL/GenBank/DDBJ databases">
        <title>Complete genome sequence for Salinimonas sp. strain G2-b.</title>
        <authorList>
            <person name="Park S.-J."/>
        </authorList>
    </citation>
    <scope>NUCLEOTIDE SEQUENCE [LARGE SCALE GENOMIC DNA]</scope>
    <source>
        <strain evidence="3 4">G2-b</strain>
    </source>
</reference>
<dbReference type="InterPro" id="IPR053805">
    <property type="entry name" value="N4_RNAP_helical"/>
</dbReference>
<dbReference type="Pfam" id="PF21894">
    <property type="entry name" value="N4_RNAP_helical"/>
    <property type="match status" value="1"/>
</dbReference>
<protein>
    <recommendedName>
        <fullName evidence="2">Bacteriophage N4 RNA polymerase helical domain-containing protein</fullName>
    </recommendedName>
</protein>
<keyword evidence="4" id="KW-1185">Reference proteome</keyword>
<feature type="compositionally biased region" description="Basic and acidic residues" evidence="1">
    <location>
        <begin position="7"/>
        <end position="21"/>
    </location>
</feature>
<gene>
    <name evidence="3" type="ORF">IT774_07715</name>
</gene>
<evidence type="ECO:0000313" key="3">
    <source>
        <dbReference type="EMBL" id="QPG06982.1"/>
    </source>
</evidence>
<evidence type="ECO:0000259" key="2">
    <source>
        <dbReference type="Pfam" id="PF21894"/>
    </source>
</evidence>
<evidence type="ECO:0000256" key="1">
    <source>
        <dbReference type="SAM" id="MobiDB-lite"/>
    </source>
</evidence>